<dbReference type="AlphaFoldDB" id="A0A8H3U4I9"/>
<evidence type="ECO:0000256" key="1">
    <source>
        <dbReference type="SAM" id="MobiDB-lite"/>
    </source>
</evidence>
<evidence type="ECO:0000313" key="2">
    <source>
        <dbReference type="EMBL" id="KAE9963058.1"/>
    </source>
</evidence>
<accession>A0A8H3U4I9</accession>
<feature type="region of interest" description="Disordered" evidence="1">
    <location>
        <begin position="26"/>
        <end position="56"/>
    </location>
</feature>
<name>A0A8H3U4I9_VENIN</name>
<reference evidence="2 3" key="1">
    <citation type="submission" date="2018-12" db="EMBL/GenBank/DDBJ databases">
        <title>Venturia inaequalis Genome Resource.</title>
        <authorList>
            <person name="Lichtner F.J."/>
        </authorList>
    </citation>
    <scope>NUCLEOTIDE SEQUENCE [LARGE SCALE GENOMIC DNA]</scope>
    <source>
        <strain evidence="2 3">120213</strain>
    </source>
</reference>
<organism evidence="2 3">
    <name type="scientific">Venturia inaequalis</name>
    <name type="common">Apple scab fungus</name>
    <dbReference type="NCBI Taxonomy" id="5025"/>
    <lineage>
        <taxon>Eukaryota</taxon>
        <taxon>Fungi</taxon>
        <taxon>Dikarya</taxon>
        <taxon>Ascomycota</taxon>
        <taxon>Pezizomycotina</taxon>
        <taxon>Dothideomycetes</taxon>
        <taxon>Pleosporomycetidae</taxon>
        <taxon>Venturiales</taxon>
        <taxon>Venturiaceae</taxon>
        <taxon>Venturia</taxon>
    </lineage>
</organism>
<dbReference type="EMBL" id="WNWS01000923">
    <property type="protein sequence ID" value="KAE9963058.1"/>
    <property type="molecule type" value="Genomic_DNA"/>
</dbReference>
<evidence type="ECO:0000313" key="3">
    <source>
        <dbReference type="Proteomes" id="UP000447873"/>
    </source>
</evidence>
<proteinExistence type="predicted"/>
<gene>
    <name evidence="2" type="ORF">EG328_011806</name>
</gene>
<dbReference type="Proteomes" id="UP000447873">
    <property type="component" value="Unassembled WGS sequence"/>
</dbReference>
<sequence length="67" mass="7330">MHLRPIRYFFGIAGFLAQASTVPHQEGLDQMSPRAVSNPLDLKSEHSAKQSAGPADYSDLMMVERAG</sequence>
<comment type="caution">
    <text evidence="2">The sequence shown here is derived from an EMBL/GenBank/DDBJ whole genome shotgun (WGS) entry which is preliminary data.</text>
</comment>
<protein>
    <submittedName>
        <fullName evidence="2">Uncharacterized protein</fullName>
    </submittedName>
</protein>